<dbReference type="SMART" id="SM00382">
    <property type="entry name" value="AAA"/>
    <property type="match status" value="1"/>
</dbReference>
<keyword evidence="8" id="KW-1185">Reference proteome</keyword>
<keyword evidence="2" id="KW-0813">Transport</keyword>
<keyword evidence="5" id="KW-0046">Antibiotic resistance</keyword>
<evidence type="ECO:0000256" key="2">
    <source>
        <dbReference type="ARBA" id="ARBA00022448"/>
    </source>
</evidence>
<dbReference type="PROSITE" id="PS50893">
    <property type="entry name" value="ABC_TRANSPORTER_2"/>
    <property type="match status" value="1"/>
</dbReference>
<dbReference type="EMBL" id="JAUTXY010000017">
    <property type="protein sequence ID" value="MEE2061356.1"/>
    <property type="molecule type" value="Genomic_DNA"/>
</dbReference>
<proteinExistence type="predicted"/>
<protein>
    <submittedName>
        <fullName evidence="7">ATP-binding cassette domain-containing protein</fullName>
    </submittedName>
</protein>
<accession>A0ABU7LIG3</accession>
<dbReference type="PANTHER" id="PTHR42711">
    <property type="entry name" value="ABC TRANSPORTER ATP-BINDING PROTEIN"/>
    <property type="match status" value="1"/>
</dbReference>
<dbReference type="InterPro" id="IPR003593">
    <property type="entry name" value="AAA+_ATPase"/>
</dbReference>
<dbReference type="InterPro" id="IPR003439">
    <property type="entry name" value="ABC_transporter-like_ATP-bd"/>
</dbReference>
<evidence type="ECO:0000256" key="5">
    <source>
        <dbReference type="ARBA" id="ARBA00023251"/>
    </source>
</evidence>
<evidence type="ECO:0000256" key="4">
    <source>
        <dbReference type="ARBA" id="ARBA00022840"/>
    </source>
</evidence>
<evidence type="ECO:0000313" key="8">
    <source>
        <dbReference type="Proteomes" id="UP001336020"/>
    </source>
</evidence>
<feature type="domain" description="ABC transporter" evidence="6">
    <location>
        <begin position="2"/>
        <end position="237"/>
    </location>
</feature>
<keyword evidence="4 7" id="KW-0067">ATP-binding</keyword>
<comment type="subcellular location">
    <subcellularLocation>
        <location evidence="1">Cell membrane</location>
        <topology evidence="1">Peripheral membrane protein</topology>
    </subcellularLocation>
</comment>
<dbReference type="GO" id="GO:0005524">
    <property type="term" value="F:ATP binding"/>
    <property type="evidence" value="ECO:0007669"/>
    <property type="project" value="UniProtKB-KW"/>
</dbReference>
<dbReference type="Pfam" id="PF00005">
    <property type="entry name" value="ABC_tran"/>
    <property type="match status" value="1"/>
</dbReference>
<dbReference type="InterPro" id="IPR017871">
    <property type="entry name" value="ABC_transporter-like_CS"/>
</dbReference>
<name>A0ABU7LIG3_9NOCA</name>
<dbReference type="InterPro" id="IPR050763">
    <property type="entry name" value="ABC_transporter_ATP-binding"/>
</dbReference>
<dbReference type="SUPFAM" id="SSF52540">
    <property type="entry name" value="P-loop containing nucleoside triphosphate hydrolases"/>
    <property type="match status" value="1"/>
</dbReference>
<evidence type="ECO:0000259" key="6">
    <source>
        <dbReference type="PROSITE" id="PS50893"/>
    </source>
</evidence>
<evidence type="ECO:0000256" key="3">
    <source>
        <dbReference type="ARBA" id="ARBA00022741"/>
    </source>
</evidence>
<evidence type="ECO:0000313" key="7">
    <source>
        <dbReference type="EMBL" id="MEE2061356.1"/>
    </source>
</evidence>
<sequence length="329" mass="35609">MIRARGLTKTFHRKGDTIRAVENVDIDVAEGELVAFLGPNGAGKSTTMRMLTSLLTPTSGTAEVAGFDVVREPSLVRSRIGYIGQGNGGGYSYKVRDELHNQGRFYGLPGREYRRRAADLIDALELGGLEKRGISSLSGGQKRRLDVALGLMNHPPLLFLDEPSTGLDPHSRANLWEHISALRERTGMTIVLTTHYLEEADKMAERVVVIDHGRVVADAPPADLERDYADDVITASVAIDRPDSLAAVSDRIRKCLPPDIGEVEVMPAPDGADTATVTIATTYGAERLPVALEALRLAGWTVQSASLTQASLDDVFLNLTGRSLREEVA</sequence>
<comment type="caution">
    <text evidence="7">The sequence shown here is derived from an EMBL/GenBank/DDBJ whole genome shotgun (WGS) entry which is preliminary data.</text>
</comment>
<evidence type="ECO:0000256" key="1">
    <source>
        <dbReference type="ARBA" id="ARBA00004202"/>
    </source>
</evidence>
<dbReference type="Gene3D" id="3.40.50.300">
    <property type="entry name" value="P-loop containing nucleotide triphosphate hydrolases"/>
    <property type="match status" value="1"/>
</dbReference>
<keyword evidence="3" id="KW-0547">Nucleotide-binding</keyword>
<gene>
    <name evidence="7" type="ORF">Q7514_27910</name>
</gene>
<dbReference type="InterPro" id="IPR027417">
    <property type="entry name" value="P-loop_NTPase"/>
</dbReference>
<reference evidence="7 8" key="1">
    <citation type="submission" date="2023-07" db="EMBL/GenBank/DDBJ databases">
        <authorList>
            <person name="Girao M."/>
            <person name="Carvalho M.F."/>
        </authorList>
    </citation>
    <scope>NUCLEOTIDE SEQUENCE [LARGE SCALE GENOMIC DNA]</scope>
    <source>
        <strain evidence="7 8">YIM65754</strain>
    </source>
</reference>
<dbReference type="PANTHER" id="PTHR42711:SF19">
    <property type="entry name" value="DOXORUBICIN RESISTANCE ATP-BINDING PROTEIN DRRA"/>
    <property type="match status" value="1"/>
</dbReference>
<dbReference type="RefSeq" id="WP_330136510.1">
    <property type="nucleotide sequence ID" value="NZ_JAUTXY010000017.1"/>
</dbReference>
<organism evidence="7 8">
    <name type="scientific">Rhodococcus artemisiae</name>
    <dbReference type="NCBI Taxonomy" id="714159"/>
    <lineage>
        <taxon>Bacteria</taxon>
        <taxon>Bacillati</taxon>
        <taxon>Actinomycetota</taxon>
        <taxon>Actinomycetes</taxon>
        <taxon>Mycobacteriales</taxon>
        <taxon>Nocardiaceae</taxon>
        <taxon>Rhodococcus</taxon>
    </lineage>
</organism>
<dbReference type="Proteomes" id="UP001336020">
    <property type="component" value="Unassembled WGS sequence"/>
</dbReference>
<dbReference type="PROSITE" id="PS00211">
    <property type="entry name" value="ABC_TRANSPORTER_1"/>
    <property type="match status" value="1"/>
</dbReference>